<dbReference type="EMBL" id="SDAM02000179">
    <property type="protein sequence ID" value="KAH6825147.1"/>
    <property type="molecule type" value="Genomic_DNA"/>
</dbReference>
<dbReference type="AlphaFoldDB" id="A0AAD4P3X2"/>
<name>A0AAD4P3X2_PERFH</name>
<feature type="region of interest" description="Disordered" evidence="1">
    <location>
        <begin position="1"/>
        <end position="30"/>
    </location>
</feature>
<feature type="compositionally biased region" description="Basic and acidic residues" evidence="1">
    <location>
        <begin position="202"/>
        <end position="216"/>
    </location>
</feature>
<feature type="region of interest" description="Disordered" evidence="1">
    <location>
        <begin position="116"/>
        <end position="227"/>
    </location>
</feature>
<evidence type="ECO:0000313" key="2">
    <source>
        <dbReference type="EMBL" id="KAH6825147.1"/>
    </source>
</evidence>
<protein>
    <submittedName>
        <fullName evidence="2">Uncharacterized protein</fullName>
    </submittedName>
</protein>
<evidence type="ECO:0000313" key="3">
    <source>
        <dbReference type="Proteomes" id="UP001190926"/>
    </source>
</evidence>
<accession>A0AAD4P3X2</accession>
<comment type="caution">
    <text evidence="2">The sequence shown here is derived from an EMBL/GenBank/DDBJ whole genome shotgun (WGS) entry which is preliminary data.</text>
</comment>
<organism evidence="2 3">
    <name type="scientific">Perilla frutescens var. hirtella</name>
    <name type="common">Perilla citriodora</name>
    <name type="synonym">Perilla setoyensis</name>
    <dbReference type="NCBI Taxonomy" id="608512"/>
    <lineage>
        <taxon>Eukaryota</taxon>
        <taxon>Viridiplantae</taxon>
        <taxon>Streptophyta</taxon>
        <taxon>Embryophyta</taxon>
        <taxon>Tracheophyta</taxon>
        <taxon>Spermatophyta</taxon>
        <taxon>Magnoliopsida</taxon>
        <taxon>eudicotyledons</taxon>
        <taxon>Gunneridae</taxon>
        <taxon>Pentapetalae</taxon>
        <taxon>asterids</taxon>
        <taxon>lamiids</taxon>
        <taxon>Lamiales</taxon>
        <taxon>Lamiaceae</taxon>
        <taxon>Nepetoideae</taxon>
        <taxon>Elsholtzieae</taxon>
        <taxon>Perilla</taxon>
    </lineage>
</organism>
<feature type="compositionally biased region" description="Basic and acidic residues" evidence="1">
    <location>
        <begin position="183"/>
        <end position="195"/>
    </location>
</feature>
<dbReference type="Proteomes" id="UP001190926">
    <property type="component" value="Unassembled WGS sequence"/>
</dbReference>
<evidence type="ECO:0000256" key="1">
    <source>
        <dbReference type="SAM" id="MobiDB-lite"/>
    </source>
</evidence>
<dbReference type="PANTHER" id="PTHR33871:SF1">
    <property type="entry name" value="OS05G0503100 PROTEIN"/>
    <property type="match status" value="1"/>
</dbReference>
<sequence>MGCCLSAGDRNTEAEHRRSIDGEPPTSPPGIIEVETVKEVLLETPVVAKGDDKIRAMSPGNQGWKAEVRPATVINGHPDAPRKDDGDIVSEVSEISEMCSYSESLSTTAALEKSADVDDGVVDQRPPPRKRRAHGGGRGMGDRVVARRTAAPTPEKRGQVAPLRPVRGRPVAAQPRNGAEENGNAKRKDPVEGSGRKSRSPVRREEVAPPRNESDQKTPAAVEPRNDVVAADEVESLENPVVSLECFIFL</sequence>
<gene>
    <name evidence="2" type="ORF">C2S53_008693</name>
</gene>
<dbReference type="PANTHER" id="PTHR33871">
    <property type="entry name" value="OS05G0503100 PROTEIN-RELATED"/>
    <property type="match status" value="1"/>
</dbReference>
<proteinExistence type="predicted"/>
<reference evidence="2 3" key="1">
    <citation type="journal article" date="2021" name="Nat. Commun.">
        <title>Incipient diploidization of the medicinal plant Perilla within 10,000 years.</title>
        <authorList>
            <person name="Zhang Y."/>
            <person name="Shen Q."/>
            <person name="Leng L."/>
            <person name="Zhang D."/>
            <person name="Chen S."/>
            <person name="Shi Y."/>
            <person name="Ning Z."/>
            <person name="Chen S."/>
        </authorList>
    </citation>
    <scope>NUCLEOTIDE SEQUENCE [LARGE SCALE GENOMIC DNA]</scope>
    <source>
        <strain evidence="3">cv. PC099</strain>
    </source>
</reference>
<feature type="compositionally biased region" description="Basic and acidic residues" evidence="1">
    <location>
        <begin position="10"/>
        <end position="21"/>
    </location>
</feature>
<keyword evidence="3" id="KW-1185">Reference proteome</keyword>